<comment type="caution">
    <text evidence="2">The sequence shown here is derived from an EMBL/GenBank/DDBJ whole genome shotgun (WGS) entry which is preliminary data.</text>
</comment>
<dbReference type="PIRSF" id="PIRSF032131">
    <property type="entry name" value="UCP032131"/>
    <property type="match status" value="1"/>
</dbReference>
<dbReference type="InterPro" id="IPR009562">
    <property type="entry name" value="DUF1178"/>
</dbReference>
<dbReference type="EMBL" id="BAABLD010000010">
    <property type="protein sequence ID" value="GAA5168190.1"/>
    <property type="molecule type" value="Genomic_DNA"/>
</dbReference>
<evidence type="ECO:0000256" key="1">
    <source>
        <dbReference type="SAM" id="Coils"/>
    </source>
</evidence>
<proteinExistence type="predicted"/>
<sequence length="143" mass="15845">MIVVDLICEYKHRFEGWFASNESLESQQAAGQIRCPVCDANKIERLPSAPFVGRRSTDRAPDTTAQELSNAKALLRTLVQKLEDQAADAEDVGGEFTLEVLRIHHGDAEDRPLRGTMTHQDIDSLLEEGIGVLPLPVAKEDLH</sequence>
<name>A0ABP9QW01_9RHOO</name>
<evidence type="ECO:0000313" key="2">
    <source>
        <dbReference type="EMBL" id="GAA5168190.1"/>
    </source>
</evidence>
<dbReference type="Proteomes" id="UP001500547">
    <property type="component" value="Unassembled WGS sequence"/>
</dbReference>
<feature type="coiled-coil region" evidence="1">
    <location>
        <begin position="65"/>
        <end position="92"/>
    </location>
</feature>
<keyword evidence="1" id="KW-0175">Coiled coil</keyword>
<evidence type="ECO:0000313" key="3">
    <source>
        <dbReference type="Proteomes" id="UP001500547"/>
    </source>
</evidence>
<keyword evidence="3" id="KW-1185">Reference proteome</keyword>
<gene>
    <name evidence="2" type="ORF">GCM10025770_27810</name>
</gene>
<accession>A0ABP9QW01</accession>
<protein>
    <submittedName>
        <fullName evidence="2">DUF1178 family protein</fullName>
    </submittedName>
</protein>
<dbReference type="Pfam" id="PF06676">
    <property type="entry name" value="DUF1178"/>
    <property type="match status" value="1"/>
</dbReference>
<organism evidence="2 3">
    <name type="scientific">Viridibacterium curvum</name>
    <dbReference type="NCBI Taxonomy" id="1101404"/>
    <lineage>
        <taxon>Bacteria</taxon>
        <taxon>Pseudomonadati</taxon>
        <taxon>Pseudomonadota</taxon>
        <taxon>Betaproteobacteria</taxon>
        <taxon>Rhodocyclales</taxon>
        <taxon>Rhodocyclaceae</taxon>
        <taxon>Viridibacterium</taxon>
    </lineage>
</organism>
<reference evidence="3" key="1">
    <citation type="journal article" date="2019" name="Int. J. Syst. Evol. Microbiol.">
        <title>The Global Catalogue of Microorganisms (GCM) 10K type strain sequencing project: providing services to taxonomists for standard genome sequencing and annotation.</title>
        <authorList>
            <consortium name="The Broad Institute Genomics Platform"/>
            <consortium name="The Broad Institute Genome Sequencing Center for Infectious Disease"/>
            <person name="Wu L."/>
            <person name="Ma J."/>
        </authorList>
    </citation>
    <scope>NUCLEOTIDE SEQUENCE [LARGE SCALE GENOMIC DNA]</scope>
    <source>
        <strain evidence="3">JCM 18715</strain>
    </source>
</reference>
<dbReference type="RefSeq" id="WP_345533696.1">
    <property type="nucleotide sequence ID" value="NZ_BAABLD010000010.1"/>
</dbReference>